<evidence type="ECO:0000256" key="2">
    <source>
        <dbReference type="RuleBase" id="RU361185"/>
    </source>
</evidence>
<name>A0A2S9JD70_9SPHI</name>
<dbReference type="SMART" id="SM00758">
    <property type="entry name" value="PA14"/>
    <property type="match status" value="1"/>
</dbReference>
<dbReference type="InterPro" id="IPR011658">
    <property type="entry name" value="PA14_dom"/>
</dbReference>
<feature type="signal peptide" evidence="3">
    <location>
        <begin position="1"/>
        <end position="19"/>
    </location>
</feature>
<dbReference type="CDD" id="cd06591">
    <property type="entry name" value="GH31_xylosidase_XylS"/>
    <property type="match status" value="1"/>
</dbReference>
<keyword evidence="3" id="KW-0732">Signal</keyword>
<dbReference type="Pfam" id="PF17137">
    <property type="entry name" value="DUF5110"/>
    <property type="match status" value="1"/>
</dbReference>
<dbReference type="GO" id="GO:0030246">
    <property type="term" value="F:carbohydrate binding"/>
    <property type="evidence" value="ECO:0007669"/>
    <property type="project" value="InterPro"/>
</dbReference>
<sequence length="954" mass="110119">MCKLRLTVLCYLFVHGIQAIGQSTDIATYQKTDYGVKISFIGLATSVDQDIYLDAVRDDIVRVTALPPDAALPAKESLVIVDSLRRSVNALSIDVLQDTLYLRTEKLVLATSLRTGRILFKDKNEKIILGERKRVDGSFRPNAYNGDSFYALNQGFDVDQNEGLYGLGQHQNAVMNYNGGKQVTLLQYNTEIGIPFLLSTNNYGLLWHNYSITTAGDVRPMLPLNAFKLTSKEGLTGWLTATYSHRDHPDSVWLTRPESIIDYSYLTDQHKLPKDIALANAKVRYEGQVTSPYDGLHRLHFKYAGYMKVWIDGELLEDRWRESWNAGTFEIAKEMEASKPYDIRIEWLPDGGESYFTLNWQSPLPTELKSTFSFASEAGDAIDYYFIYGQDMDDVIAGYRHLSGRAPIMPLWSFGYWQSRERYKTQEEIEEVAREFRERRIPIDNMVQDWSYWAEHDWGSHDFDKSRFPDPDGMIKRLHDMHMRVMISVWPKINEESSVYPMFNKKGWLYARNIYDGRKDWIGKGYTSTFYDPFQQGARQGFWDLMNDKLYKKGIDAWWMDASEPDIHSNINLDERKAVFQPAIGSSVRYYNTFPLMNAKGIYEGQRQTDPNNRVFILTRSYFAGQQRYSAAAWSGDIASRWHDMKDQIAAGVNFSMSGTPYWTMDAGGFLVEKRFHKPTQADLEEWREMNTRWYQYGAFLPMFRAHGQFPFREPFNIAGEGHPAYASMLYYIHLRYKLLMYNYSLAAKTFFDNYTMIRGLAMDFPQDQQTYAVNDQYLWGPSLLINPVTEKGATKRTVYLPQGAAWYDLYAGKRYEGGHVIQADAPYERIPVFVRSGSILPVGKELQYTDEKPQDELTLFVYDGADGVFELYEDEGDNYNYEKGKCSIIRILYNNQDGKLTIGERKGSFDGMLQKRTFQVVFVSSQTPIGIDSEHIKKKTVSYQGKSTSITIR</sequence>
<dbReference type="SUPFAM" id="SSF51011">
    <property type="entry name" value="Glycosyl hydrolase domain"/>
    <property type="match status" value="1"/>
</dbReference>
<feature type="chain" id="PRO_5015708929" evidence="3">
    <location>
        <begin position="20"/>
        <end position="954"/>
    </location>
</feature>
<evidence type="ECO:0000256" key="1">
    <source>
        <dbReference type="ARBA" id="ARBA00007806"/>
    </source>
</evidence>
<dbReference type="RefSeq" id="WP_105727845.1">
    <property type="nucleotide sequence ID" value="NZ_PVBS01000007.1"/>
</dbReference>
<evidence type="ECO:0000313" key="6">
    <source>
        <dbReference type="Proteomes" id="UP000238642"/>
    </source>
</evidence>
<keyword evidence="2" id="KW-0378">Hydrolase</keyword>
<dbReference type="Gene3D" id="2.60.40.1760">
    <property type="entry name" value="glycosyl hydrolase (family 31)"/>
    <property type="match status" value="1"/>
</dbReference>
<dbReference type="Pfam" id="PF13802">
    <property type="entry name" value="Gal_mutarotas_2"/>
    <property type="match status" value="1"/>
</dbReference>
<feature type="domain" description="PA14" evidence="4">
    <location>
        <begin position="233"/>
        <end position="379"/>
    </location>
</feature>
<dbReference type="InterPro" id="IPR033403">
    <property type="entry name" value="DUF5110"/>
</dbReference>
<dbReference type="OrthoDB" id="176168at2"/>
<comment type="similarity">
    <text evidence="1 2">Belongs to the glycosyl hydrolase 31 family.</text>
</comment>
<dbReference type="InterPro" id="IPR000322">
    <property type="entry name" value="Glyco_hydro_31_TIM"/>
</dbReference>
<dbReference type="CDD" id="cd14752">
    <property type="entry name" value="GH31_N"/>
    <property type="match status" value="1"/>
</dbReference>
<dbReference type="InterPro" id="IPR051816">
    <property type="entry name" value="Glycosyl_Hydrolase_31"/>
</dbReference>
<dbReference type="PANTHER" id="PTHR43863">
    <property type="entry name" value="HYDROLASE, PUTATIVE (AFU_ORTHOLOGUE AFUA_1G03140)-RELATED"/>
    <property type="match status" value="1"/>
</dbReference>
<dbReference type="PROSITE" id="PS51820">
    <property type="entry name" value="PA14"/>
    <property type="match status" value="1"/>
</dbReference>
<evidence type="ECO:0000313" key="5">
    <source>
        <dbReference type="EMBL" id="PRD50687.1"/>
    </source>
</evidence>
<protein>
    <submittedName>
        <fullName evidence="5">Alpha-xylosidase</fullName>
    </submittedName>
</protein>
<organism evidence="5 6">
    <name type="scientific">Sphingobacterium gobiense</name>
    <dbReference type="NCBI Taxonomy" id="1382456"/>
    <lineage>
        <taxon>Bacteria</taxon>
        <taxon>Pseudomonadati</taxon>
        <taxon>Bacteroidota</taxon>
        <taxon>Sphingobacteriia</taxon>
        <taxon>Sphingobacteriales</taxon>
        <taxon>Sphingobacteriaceae</taxon>
        <taxon>Sphingobacterium</taxon>
    </lineage>
</organism>
<comment type="caution">
    <text evidence="5">The sequence shown here is derived from an EMBL/GenBank/DDBJ whole genome shotgun (WGS) entry which is preliminary data.</text>
</comment>
<dbReference type="InterPro" id="IPR013780">
    <property type="entry name" value="Glyco_hydro_b"/>
</dbReference>
<keyword evidence="6" id="KW-1185">Reference proteome</keyword>
<dbReference type="InterPro" id="IPR017853">
    <property type="entry name" value="GH"/>
</dbReference>
<dbReference type="Gene3D" id="2.60.120.380">
    <property type="match status" value="1"/>
</dbReference>
<dbReference type="Gene3D" id="2.60.40.1180">
    <property type="entry name" value="Golgi alpha-mannosidase II"/>
    <property type="match status" value="2"/>
</dbReference>
<dbReference type="Pfam" id="PF21365">
    <property type="entry name" value="Glyco_hydro_31_3rd"/>
    <property type="match status" value="1"/>
</dbReference>
<accession>A0A2S9JD70</accession>
<evidence type="ECO:0000256" key="3">
    <source>
        <dbReference type="SAM" id="SignalP"/>
    </source>
</evidence>
<dbReference type="Proteomes" id="UP000238642">
    <property type="component" value="Unassembled WGS sequence"/>
</dbReference>
<dbReference type="Pfam" id="PF07691">
    <property type="entry name" value="PA14"/>
    <property type="match status" value="1"/>
</dbReference>
<dbReference type="InterPro" id="IPR037524">
    <property type="entry name" value="PA14/GLEYA"/>
</dbReference>
<dbReference type="SUPFAM" id="SSF74650">
    <property type="entry name" value="Galactose mutarotase-like"/>
    <property type="match status" value="1"/>
</dbReference>
<dbReference type="InterPro" id="IPR025887">
    <property type="entry name" value="Glyco_hydro_31_N_dom"/>
</dbReference>
<keyword evidence="2" id="KW-0326">Glycosidase</keyword>
<dbReference type="GO" id="GO:0005975">
    <property type="term" value="P:carbohydrate metabolic process"/>
    <property type="evidence" value="ECO:0007669"/>
    <property type="project" value="InterPro"/>
</dbReference>
<gene>
    <name evidence="5" type="ORF">C5749_19245</name>
</gene>
<dbReference type="AlphaFoldDB" id="A0A2S9JD70"/>
<dbReference type="Pfam" id="PF01055">
    <property type="entry name" value="Glyco_hydro_31_2nd"/>
    <property type="match status" value="1"/>
</dbReference>
<dbReference type="InterPro" id="IPR011013">
    <property type="entry name" value="Gal_mutarotase_sf_dom"/>
</dbReference>
<evidence type="ECO:0000259" key="4">
    <source>
        <dbReference type="PROSITE" id="PS51820"/>
    </source>
</evidence>
<dbReference type="SUPFAM" id="SSF51445">
    <property type="entry name" value="(Trans)glycosidases"/>
    <property type="match status" value="1"/>
</dbReference>
<dbReference type="PANTHER" id="PTHR43863:SF2">
    <property type="entry name" value="MALTASE-GLUCOAMYLASE"/>
    <property type="match status" value="1"/>
</dbReference>
<dbReference type="Gene3D" id="3.20.20.80">
    <property type="entry name" value="Glycosidases"/>
    <property type="match status" value="1"/>
</dbReference>
<proteinExistence type="inferred from homology"/>
<reference evidence="5 6" key="1">
    <citation type="submission" date="2018-02" db="EMBL/GenBank/DDBJ databases">
        <title>The draft genome of Sphingobacterium gobiense H7.</title>
        <authorList>
            <person name="Li L."/>
            <person name="Liu L."/>
            <person name="Zhang X."/>
            <person name="Wang T."/>
            <person name="Liang L."/>
        </authorList>
    </citation>
    <scope>NUCLEOTIDE SEQUENCE [LARGE SCALE GENOMIC DNA]</scope>
    <source>
        <strain evidence="5 6">ACCC 05757</strain>
    </source>
</reference>
<dbReference type="SUPFAM" id="SSF56988">
    <property type="entry name" value="Anthrax protective antigen"/>
    <property type="match status" value="1"/>
</dbReference>
<dbReference type="GO" id="GO:0004553">
    <property type="term" value="F:hydrolase activity, hydrolyzing O-glycosyl compounds"/>
    <property type="evidence" value="ECO:0007669"/>
    <property type="project" value="InterPro"/>
</dbReference>
<dbReference type="EMBL" id="PVBS01000007">
    <property type="protein sequence ID" value="PRD50687.1"/>
    <property type="molecule type" value="Genomic_DNA"/>
</dbReference>
<dbReference type="InterPro" id="IPR048395">
    <property type="entry name" value="Glyco_hydro_31_C"/>
</dbReference>